<feature type="compositionally biased region" description="Polar residues" evidence="2">
    <location>
        <begin position="81"/>
        <end position="95"/>
    </location>
</feature>
<dbReference type="RefSeq" id="XP_030387119.1">
    <property type="nucleotide sequence ID" value="XM_030531259.1"/>
</dbReference>
<feature type="compositionally biased region" description="Low complexity" evidence="2">
    <location>
        <begin position="57"/>
        <end position="71"/>
    </location>
</feature>
<dbReference type="GeneID" id="115633782"/>
<feature type="compositionally biased region" description="Acidic residues" evidence="2">
    <location>
        <begin position="1"/>
        <end position="17"/>
    </location>
</feature>
<dbReference type="Proteomes" id="UP000504634">
    <property type="component" value="Unplaced"/>
</dbReference>
<reference evidence="5" key="1">
    <citation type="submission" date="2025-08" db="UniProtKB">
        <authorList>
            <consortium name="RefSeq"/>
        </authorList>
    </citation>
    <scope>IDENTIFICATION</scope>
    <source>
        <strain evidence="5">11010-0011.00</strain>
        <tissue evidence="5">Whole body</tissue>
    </source>
</reference>
<evidence type="ECO:0000313" key="4">
    <source>
        <dbReference type="Proteomes" id="UP000504634"/>
    </source>
</evidence>
<evidence type="ECO:0000313" key="5">
    <source>
        <dbReference type="RefSeq" id="XP_030387119.1"/>
    </source>
</evidence>
<proteinExistence type="predicted"/>
<keyword evidence="1" id="KW-0175">Coiled coil</keyword>
<feature type="coiled-coil region" evidence="1">
    <location>
        <begin position="654"/>
        <end position="684"/>
    </location>
</feature>
<sequence length="694" mass="80092">MEEEQMQPTEEDDEVAEGSDGTEFIREVEFNETIVQEETVETRGDPPLQQNDTVGISTDASTDDATSQTTTESRADVEGSSGFNTSTELVNTSDHGLSEGTGEPERITVEYVEKINRQKRKEARQKKREDRQKYLESKERKSKPIVLTTKSLLMEEDYDEDQLLKERGKLLLRGTYDEQLMRELEEMSLLSTSSTISSTDSEICTVAAKTQFLTDFAELPEMKDISEEEIVLDTAQSIILKVEEERPTQNVDVGHFVDPLTGMQESSSSSESVEVQIVTEIVEEEQVQESSELELMPDEIEVPVATEETAEDFLDMMAKSFVEFTYVSTTDLESRRIARENARLANDLLQRIINEVVDRAERIDPKMFALKNLDKSKLMKNLIRELQLFICEKQINENLHSKIIDYCKRTKSFRLLSKNAEQKERVELDRFNSALNSLDHFKKCAAMAKKMNSYLMSSVLMDLAAVRSVAMSTEVDLENTIRKNLIRKDSEFLSRIVNRELRLMNNVRNEISDARYDLLIRKHTLGRLNERIAKFEYINDELEMSQFISKQTEVLSLSKKIEERSTELRKMRTNYTNELHALAHMREKSSMLASSLEHAKGVYDRAVNDERKLRETLFKLKVERGKTRHESQDIAYNGGLLSNPSLMYDYDHTVEKLKKKYEIVKKLKKQQKQLIERVNRAEMLSKQIIDKSST</sequence>
<gene>
    <name evidence="5" type="primary">LOC115633782</name>
</gene>
<evidence type="ECO:0000256" key="1">
    <source>
        <dbReference type="SAM" id="Coils"/>
    </source>
</evidence>
<dbReference type="InterPro" id="IPR025254">
    <property type="entry name" value="CCDC113/CCDC96_CC"/>
</dbReference>
<accession>A0A6J2UFC4</accession>
<feature type="compositionally biased region" description="Basic and acidic residues" evidence="2">
    <location>
        <begin position="127"/>
        <end position="139"/>
    </location>
</feature>
<organism evidence="4 5">
    <name type="scientific">Drosophila lebanonensis</name>
    <name type="common">Fruit fly</name>
    <name type="synonym">Scaptodrosophila lebanonensis</name>
    <dbReference type="NCBI Taxonomy" id="7225"/>
    <lineage>
        <taxon>Eukaryota</taxon>
        <taxon>Metazoa</taxon>
        <taxon>Ecdysozoa</taxon>
        <taxon>Arthropoda</taxon>
        <taxon>Hexapoda</taxon>
        <taxon>Insecta</taxon>
        <taxon>Pterygota</taxon>
        <taxon>Neoptera</taxon>
        <taxon>Endopterygota</taxon>
        <taxon>Diptera</taxon>
        <taxon>Brachycera</taxon>
        <taxon>Muscomorpha</taxon>
        <taxon>Ephydroidea</taxon>
        <taxon>Drosophilidae</taxon>
        <taxon>Scaptodrosophila</taxon>
    </lineage>
</organism>
<feature type="compositionally biased region" description="Basic residues" evidence="2">
    <location>
        <begin position="117"/>
        <end position="126"/>
    </location>
</feature>
<protein>
    <submittedName>
        <fullName evidence="5">Uncharacterized protein LOC115633782</fullName>
    </submittedName>
</protein>
<feature type="domain" description="CCDC113/CCDC96 coiled-coil" evidence="3">
    <location>
        <begin position="504"/>
        <end position="679"/>
    </location>
</feature>
<name>A0A6J2UFC4_DROLE</name>
<evidence type="ECO:0000256" key="2">
    <source>
        <dbReference type="SAM" id="MobiDB-lite"/>
    </source>
</evidence>
<dbReference type="Pfam" id="PF13870">
    <property type="entry name" value="CCDC113_CCDC96_CC"/>
    <property type="match status" value="1"/>
</dbReference>
<dbReference type="AlphaFoldDB" id="A0A6J2UFC4"/>
<dbReference type="OrthoDB" id="10254794at2759"/>
<evidence type="ECO:0000259" key="3">
    <source>
        <dbReference type="Pfam" id="PF13870"/>
    </source>
</evidence>
<feature type="region of interest" description="Disordered" evidence="2">
    <location>
        <begin position="1"/>
        <end position="139"/>
    </location>
</feature>
<keyword evidence="4" id="KW-1185">Reference proteome</keyword>
<feature type="compositionally biased region" description="Basic and acidic residues" evidence="2">
    <location>
        <begin position="103"/>
        <end position="116"/>
    </location>
</feature>